<evidence type="ECO:0000313" key="2">
    <source>
        <dbReference type="Proteomes" id="UP000297477"/>
    </source>
</evidence>
<protein>
    <submittedName>
        <fullName evidence="1">Uncharacterized protein</fullName>
    </submittedName>
</protein>
<accession>A0ABY2K5X0</accession>
<evidence type="ECO:0000313" key="1">
    <source>
        <dbReference type="EMBL" id="TFI01641.1"/>
    </source>
</evidence>
<dbReference type="Proteomes" id="UP000297477">
    <property type="component" value="Unassembled WGS sequence"/>
</dbReference>
<keyword evidence="2" id="KW-1185">Reference proteome</keyword>
<dbReference type="RefSeq" id="WP_067192015.1">
    <property type="nucleotide sequence ID" value="NZ_SPKT01000001.1"/>
</dbReference>
<organism evidence="1 2">
    <name type="scientific">Micrococcus lylae</name>
    <dbReference type="NCBI Taxonomy" id="1273"/>
    <lineage>
        <taxon>Bacteria</taxon>
        <taxon>Bacillati</taxon>
        <taxon>Actinomycetota</taxon>
        <taxon>Actinomycetes</taxon>
        <taxon>Micrococcales</taxon>
        <taxon>Micrococcaceae</taxon>
        <taxon>Micrococcus</taxon>
    </lineage>
</organism>
<gene>
    <name evidence="1" type="ORF">E4A49_01080</name>
</gene>
<dbReference type="EMBL" id="SPKT01000001">
    <property type="protein sequence ID" value="TFI01641.1"/>
    <property type="molecule type" value="Genomic_DNA"/>
</dbReference>
<name>A0ABY2K5X0_9MICC</name>
<reference evidence="1 2" key="1">
    <citation type="submission" date="2019-03" db="EMBL/GenBank/DDBJ databases">
        <title>Reclassification of Micrococcus aloeverae and Micrococcus yunnanensis as later heterotypic synonyms of Micrococcus luteus.</title>
        <authorList>
            <person name="Huang C.-H."/>
        </authorList>
    </citation>
    <scope>NUCLEOTIDE SEQUENCE [LARGE SCALE GENOMIC DNA]</scope>
    <source>
        <strain evidence="1 2">BCRC 12151</strain>
    </source>
</reference>
<sequence>MAVYALILSILAAAAALGAVWFSPARRAAPPADEWAPLLARRAVVNMHDGTAVDGVLVRRDGALLVLREAVIHDGVSDNPPRADGEVVIDRMQVAYLQFPTT</sequence>
<comment type="caution">
    <text evidence="1">The sequence shown here is derived from an EMBL/GenBank/DDBJ whole genome shotgun (WGS) entry which is preliminary data.</text>
</comment>
<proteinExistence type="predicted"/>